<keyword evidence="13 14" id="KW-0342">GTP-binding</keyword>
<dbReference type="Pfam" id="PF02283">
    <property type="entry name" value="CobU"/>
    <property type="match status" value="1"/>
</dbReference>
<dbReference type="InterPro" id="IPR027417">
    <property type="entry name" value="P-loop_NTPase"/>
</dbReference>
<evidence type="ECO:0000256" key="14">
    <source>
        <dbReference type="PIRNR" id="PIRNR006135"/>
    </source>
</evidence>
<dbReference type="SUPFAM" id="SSF52540">
    <property type="entry name" value="P-loop containing nucleoside triphosphate hydrolases"/>
    <property type="match status" value="1"/>
</dbReference>
<protein>
    <recommendedName>
        <fullName evidence="14">Bifunctional adenosylcobalamin biosynthesis protein</fullName>
        <ecNumber evidence="14">2.7.1.156</ecNumber>
        <ecNumber evidence="14">2.7.7.62</ecNumber>
    </recommendedName>
</protein>
<accession>A0ABW8NMC1</accession>
<organism evidence="15 16">
    <name type="scientific">Oceanobacter antarcticus</name>
    <dbReference type="NCBI Taxonomy" id="3133425"/>
    <lineage>
        <taxon>Bacteria</taxon>
        <taxon>Pseudomonadati</taxon>
        <taxon>Pseudomonadota</taxon>
        <taxon>Gammaproteobacteria</taxon>
        <taxon>Oceanospirillales</taxon>
        <taxon>Oceanospirillaceae</taxon>
        <taxon>Oceanobacter</taxon>
    </lineage>
</organism>
<dbReference type="RefSeq" id="WP_369854624.1">
    <property type="nucleotide sequence ID" value="NZ_JBBKTX010000023.1"/>
</dbReference>
<evidence type="ECO:0000256" key="1">
    <source>
        <dbReference type="ARBA" id="ARBA00000312"/>
    </source>
</evidence>
<dbReference type="Proteomes" id="UP001620597">
    <property type="component" value="Unassembled WGS sequence"/>
</dbReference>
<evidence type="ECO:0000256" key="11">
    <source>
        <dbReference type="ARBA" id="ARBA00022777"/>
    </source>
</evidence>
<evidence type="ECO:0000256" key="13">
    <source>
        <dbReference type="ARBA" id="ARBA00023134"/>
    </source>
</evidence>
<dbReference type="GO" id="GO:0043752">
    <property type="term" value="F:adenosylcobinamide kinase activity"/>
    <property type="evidence" value="ECO:0007669"/>
    <property type="project" value="UniProtKB-EC"/>
</dbReference>
<comment type="pathway">
    <text evidence="5 14">Cofactor biosynthesis; adenosylcobalamin biosynthesis; adenosylcobalamin from cob(II)yrinate a,c-diamide: step 6/7.</text>
</comment>
<comment type="similarity">
    <text evidence="7 14">Belongs to the CobU/CobP family.</text>
</comment>
<dbReference type="PANTHER" id="PTHR34848">
    <property type="match status" value="1"/>
</dbReference>
<keyword evidence="8 14" id="KW-0169">Cobalamin biosynthesis</keyword>
<evidence type="ECO:0000256" key="10">
    <source>
        <dbReference type="ARBA" id="ARBA00022741"/>
    </source>
</evidence>
<keyword evidence="16" id="KW-1185">Reference proteome</keyword>
<sequence length="174" mass="18970">MIHLILGGARSGKSRYGLAVASALAIQQGVDQYFVATATPFDDEMTSRIERHQQERGEDWQLAEVPLALAEYLNQQSGTGVILVDCLTLWLNNQFYHLPEQDFPALFAQMTQALQQCRMDVVLIANEIGFGVVPAGGVSRAFVDQAGWLNQALAAIADRVTLVVAGLPLTVKEV</sequence>
<comment type="catalytic activity">
    <reaction evidence="1 14">
        <text>adenosylcob(III)inamide + ATP = adenosylcob(III)inamide phosphate + ADP + H(+)</text>
        <dbReference type="Rhea" id="RHEA:15769"/>
        <dbReference type="ChEBI" id="CHEBI:2480"/>
        <dbReference type="ChEBI" id="CHEBI:15378"/>
        <dbReference type="ChEBI" id="CHEBI:30616"/>
        <dbReference type="ChEBI" id="CHEBI:58502"/>
        <dbReference type="ChEBI" id="CHEBI:456216"/>
        <dbReference type="EC" id="2.7.1.156"/>
    </reaction>
</comment>
<dbReference type="EMBL" id="JBBKTX010000023">
    <property type="protein sequence ID" value="MFK4754012.1"/>
    <property type="molecule type" value="Genomic_DNA"/>
</dbReference>
<comment type="function">
    <text evidence="4 14">Catalyzes ATP-dependent phosphorylation of adenosylcobinamide and addition of GMP to adenosylcobinamide phosphate.</text>
</comment>
<dbReference type="CDD" id="cd00544">
    <property type="entry name" value="CobU"/>
    <property type="match status" value="1"/>
</dbReference>
<name>A0ABW8NMC1_9GAMM</name>
<keyword evidence="12 14" id="KW-0067">ATP-binding</keyword>
<reference evidence="15 16" key="1">
    <citation type="submission" date="2024-03" db="EMBL/GenBank/DDBJ databases">
        <title>High-quality draft genome sequence of Oceanobacter sp. wDCs-4.</title>
        <authorList>
            <person name="Dong C."/>
        </authorList>
    </citation>
    <scope>NUCLEOTIDE SEQUENCE [LARGE SCALE GENOMIC DNA]</scope>
    <source>
        <strain evidence="16">wDCs-4</strain>
    </source>
</reference>
<evidence type="ECO:0000256" key="9">
    <source>
        <dbReference type="ARBA" id="ARBA00022679"/>
    </source>
</evidence>
<evidence type="ECO:0000313" key="15">
    <source>
        <dbReference type="EMBL" id="MFK4754012.1"/>
    </source>
</evidence>
<evidence type="ECO:0000256" key="12">
    <source>
        <dbReference type="ARBA" id="ARBA00022840"/>
    </source>
</evidence>
<dbReference type="NCBIfam" id="NF004469">
    <property type="entry name" value="PRK05800.1"/>
    <property type="match status" value="1"/>
</dbReference>
<keyword evidence="11 14" id="KW-0418">Kinase</keyword>
<evidence type="ECO:0000256" key="4">
    <source>
        <dbReference type="ARBA" id="ARBA00003889"/>
    </source>
</evidence>
<evidence type="ECO:0000256" key="3">
    <source>
        <dbReference type="ARBA" id="ARBA00001522"/>
    </source>
</evidence>
<dbReference type="EC" id="2.7.1.156" evidence="14"/>
<proteinExistence type="inferred from homology"/>
<dbReference type="EC" id="2.7.7.62" evidence="14"/>
<comment type="pathway">
    <text evidence="6 14">Cofactor biosynthesis; adenosylcobalamin biosynthesis; adenosylcobalamin from cob(II)yrinate a,c-diamide: step 5/7.</text>
</comment>
<dbReference type="GO" id="GO:0008820">
    <property type="term" value="F:cobinamide phosphate guanylyltransferase activity"/>
    <property type="evidence" value="ECO:0007669"/>
    <property type="project" value="UniProtKB-EC"/>
</dbReference>
<comment type="catalytic activity">
    <reaction evidence="2 14">
        <text>adenosylcob(III)inamide phosphate + GTP + H(+) = adenosylcob(III)inamide-GDP + diphosphate</text>
        <dbReference type="Rhea" id="RHEA:22712"/>
        <dbReference type="ChEBI" id="CHEBI:15378"/>
        <dbReference type="ChEBI" id="CHEBI:33019"/>
        <dbReference type="ChEBI" id="CHEBI:37565"/>
        <dbReference type="ChEBI" id="CHEBI:58502"/>
        <dbReference type="ChEBI" id="CHEBI:60487"/>
        <dbReference type="EC" id="2.7.7.62"/>
    </reaction>
</comment>
<dbReference type="PANTHER" id="PTHR34848:SF1">
    <property type="entry name" value="BIFUNCTIONAL ADENOSYLCOBALAMIN BIOSYNTHESIS PROTEIN COBU"/>
    <property type="match status" value="1"/>
</dbReference>
<evidence type="ECO:0000256" key="7">
    <source>
        <dbReference type="ARBA" id="ARBA00007490"/>
    </source>
</evidence>
<gene>
    <name evidence="15" type="primary">cobU</name>
    <name evidence="15" type="ORF">WG929_16495</name>
</gene>
<dbReference type="Gene3D" id="3.40.50.300">
    <property type="entry name" value="P-loop containing nucleotide triphosphate hydrolases"/>
    <property type="match status" value="1"/>
</dbReference>
<keyword evidence="15" id="KW-0548">Nucleotidyltransferase</keyword>
<comment type="catalytic activity">
    <reaction evidence="3">
        <text>adenosylcob(III)inamide + GTP = adenosylcob(III)inamide phosphate + GDP + H(+)</text>
        <dbReference type="Rhea" id="RHEA:15765"/>
        <dbReference type="ChEBI" id="CHEBI:2480"/>
        <dbReference type="ChEBI" id="CHEBI:15378"/>
        <dbReference type="ChEBI" id="CHEBI:37565"/>
        <dbReference type="ChEBI" id="CHEBI:58189"/>
        <dbReference type="ChEBI" id="CHEBI:58502"/>
        <dbReference type="EC" id="2.7.1.156"/>
    </reaction>
</comment>
<keyword evidence="10 14" id="KW-0547">Nucleotide-binding</keyword>
<dbReference type="InterPro" id="IPR003203">
    <property type="entry name" value="CobU/CobP"/>
</dbReference>
<evidence type="ECO:0000256" key="6">
    <source>
        <dbReference type="ARBA" id="ARBA00005159"/>
    </source>
</evidence>
<evidence type="ECO:0000313" key="16">
    <source>
        <dbReference type="Proteomes" id="UP001620597"/>
    </source>
</evidence>
<evidence type="ECO:0000256" key="5">
    <source>
        <dbReference type="ARBA" id="ARBA00004692"/>
    </source>
</evidence>
<evidence type="ECO:0000256" key="8">
    <source>
        <dbReference type="ARBA" id="ARBA00022573"/>
    </source>
</evidence>
<dbReference type="PIRSF" id="PIRSF006135">
    <property type="entry name" value="CobU"/>
    <property type="match status" value="1"/>
</dbReference>
<comment type="caution">
    <text evidence="15">The sequence shown here is derived from an EMBL/GenBank/DDBJ whole genome shotgun (WGS) entry which is preliminary data.</text>
</comment>
<keyword evidence="9 14" id="KW-0808">Transferase</keyword>
<evidence type="ECO:0000256" key="2">
    <source>
        <dbReference type="ARBA" id="ARBA00000711"/>
    </source>
</evidence>